<dbReference type="AlphaFoldDB" id="A0A243WK74"/>
<dbReference type="RefSeq" id="WP_086592525.1">
    <property type="nucleotide sequence ID" value="NZ_MTSE01000001.1"/>
</dbReference>
<reference evidence="2 3" key="1">
    <citation type="submission" date="2017-01" db="EMBL/GenBank/DDBJ databases">
        <title>A new Hymenobacter.</title>
        <authorList>
            <person name="Liang Y."/>
            <person name="Feng F."/>
        </authorList>
    </citation>
    <scope>NUCLEOTIDE SEQUENCE [LARGE SCALE GENOMIC DNA]</scope>
    <source>
        <strain evidence="2">MIMBbqt21</strain>
    </source>
</reference>
<evidence type="ECO:0000313" key="2">
    <source>
        <dbReference type="EMBL" id="OUJ76266.1"/>
    </source>
</evidence>
<comment type="caution">
    <text evidence="2">The sequence shown here is derived from an EMBL/GenBank/DDBJ whole genome shotgun (WGS) entry which is preliminary data.</text>
</comment>
<sequence length="172" mass="19369">MLLKQLLLPNALLILPLTLSAQTVTDPTRATAARDSLFNQATQVRQQVEQKSTQPPTKAPRNGAYRIIVKGYYVPSAGTKGSSTLAWKHTIIYRYGGTRLELYTAYSDKGKVLLQERRNNGELTWLKVQNYQTPALTSVSFPTWRSSGSYAAKNYVWWNGQSYLLTSRLVKP</sequence>
<protein>
    <submittedName>
        <fullName evidence="2">Uncharacterized protein</fullName>
    </submittedName>
</protein>
<evidence type="ECO:0000256" key="1">
    <source>
        <dbReference type="SAM" id="SignalP"/>
    </source>
</evidence>
<proteinExistence type="predicted"/>
<keyword evidence="1" id="KW-0732">Signal</keyword>
<evidence type="ECO:0000313" key="3">
    <source>
        <dbReference type="Proteomes" id="UP000194873"/>
    </source>
</evidence>
<feature type="signal peptide" evidence="1">
    <location>
        <begin position="1"/>
        <end position="21"/>
    </location>
</feature>
<dbReference type="EMBL" id="MTSE01000001">
    <property type="protein sequence ID" value="OUJ76266.1"/>
    <property type="molecule type" value="Genomic_DNA"/>
</dbReference>
<dbReference type="Proteomes" id="UP000194873">
    <property type="component" value="Unassembled WGS sequence"/>
</dbReference>
<organism evidence="2 3">
    <name type="scientific">Hymenobacter crusticola</name>
    <dbReference type="NCBI Taxonomy" id="1770526"/>
    <lineage>
        <taxon>Bacteria</taxon>
        <taxon>Pseudomonadati</taxon>
        <taxon>Bacteroidota</taxon>
        <taxon>Cytophagia</taxon>
        <taxon>Cytophagales</taxon>
        <taxon>Hymenobacteraceae</taxon>
        <taxon>Hymenobacter</taxon>
    </lineage>
</organism>
<keyword evidence="3" id="KW-1185">Reference proteome</keyword>
<gene>
    <name evidence="2" type="ORF">BXP70_03140</name>
</gene>
<feature type="chain" id="PRO_5012602706" evidence="1">
    <location>
        <begin position="22"/>
        <end position="172"/>
    </location>
</feature>
<name>A0A243WK74_9BACT</name>
<accession>A0A243WK74</accession>
<dbReference type="OrthoDB" id="883037at2"/>